<dbReference type="Gene3D" id="3.10.100.10">
    <property type="entry name" value="Mannose-Binding Protein A, subunit A"/>
    <property type="match status" value="1"/>
</dbReference>
<dbReference type="PANTHER" id="PTHR23062:SF4">
    <property type="entry name" value="C-TYPE LECTIN DOMAIN-CONTAINING PROTEIN"/>
    <property type="match status" value="1"/>
</dbReference>
<dbReference type="GO" id="GO:0045087">
    <property type="term" value="P:innate immune response"/>
    <property type="evidence" value="ECO:0007669"/>
    <property type="project" value="TreeGrafter"/>
</dbReference>
<dbReference type="InterPro" id="IPR016187">
    <property type="entry name" value="CTDL_fold"/>
</dbReference>
<dbReference type="InterPro" id="IPR016186">
    <property type="entry name" value="C-type_lectin-like/link_sf"/>
</dbReference>
<name>A0A2G5UE22_9PELO</name>
<reference evidence="5" key="1">
    <citation type="submission" date="2017-10" db="EMBL/GenBank/DDBJ databases">
        <title>Rapid genome shrinkage in a self-fertile nematode reveals novel sperm competition proteins.</title>
        <authorList>
            <person name="Yin D."/>
            <person name="Schwarz E.M."/>
            <person name="Thomas C.G."/>
            <person name="Felde R.L."/>
            <person name="Korf I.F."/>
            <person name="Cutter A.D."/>
            <person name="Schartner C.M."/>
            <person name="Ralston E.J."/>
            <person name="Meyer B.J."/>
            <person name="Haag E.S."/>
        </authorList>
    </citation>
    <scope>NUCLEOTIDE SEQUENCE [LARGE SCALE GENOMIC DNA]</scope>
    <source>
        <strain evidence="5">JU1422</strain>
    </source>
</reference>
<dbReference type="SMART" id="SM00034">
    <property type="entry name" value="CLECT"/>
    <property type="match status" value="1"/>
</dbReference>
<dbReference type="AlphaFoldDB" id="A0A2G5UE22"/>
<dbReference type="EMBL" id="PDUG01000004">
    <property type="protein sequence ID" value="PIC37703.1"/>
    <property type="molecule type" value="Genomic_DNA"/>
</dbReference>
<evidence type="ECO:0000256" key="1">
    <source>
        <dbReference type="SAM" id="MobiDB-lite"/>
    </source>
</evidence>
<dbReference type="InterPro" id="IPR001304">
    <property type="entry name" value="C-type_lectin-like"/>
</dbReference>
<gene>
    <name evidence="4" type="primary">Cni-clec-83</name>
    <name evidence="4" type="synonym">Cnig_chr_IV.g16241</name>
    <name evidence="4" type="ORF">B9Z55_016241</name>
</gene>
<keyword evidence="2" id="KW-0732">Signal</keyword>
<dbReference type="SUPFAM" id="SSF56436">
    <property type="entry name" value="C-type lectin-like"/>
    <property type="match status" value="1"/>
</dbReference>
<dbReference type="STRING" id="1611254.A0A2G5UE22"/>
<feature type="compositionally biased region" description="Low complexity" evidence="1">
    <location>
        <begin position="175"/>
        <end position="262"/>
    </location>
</feature>
<keyword evidence="5" id="KW-1185">Reference proteome</keyword>
<dbReference type="Proteomes" id="UP000230233">
    <property type="component" value="Chromosome IV"/>
</dbReference>
<accession>A0A2G5UE22</accession>
<feature type="domain" description="C-type lectin" evidence="3">
    <location>
        <begin position="30"/>
        <end position="145"/>
    </location>
</feature>
<feature type="region of interest" description="Disordered" evidence="1">
    <location>
        <begin position="175"/>
        <end position="268"/>
    </location>
</feature>
<evidence type="ECO:0000256" key="2">
    <source>
        <dbReference type="SAM" id="SignalP"/>
    </source>
</evidence>
<evidence type="ECO:0000313" key="5">
    <source>
        <dbReference type="Proteomes" id="UP000230233"/>
    </source>
</evidence>
<organism evidence="4 5">
    <name type="scientific">Caenorhabditis nigoni</name>
    <dbReference type="NCBI Taxonomy" id="1611254"/>
    <lineage>
        <taxon>Eukaryota</taxon>
        <taxon>Metazoa</taxon>
        <taxon>Ecdysozoa</taxon>
        <taxon>Nematoda</taxon>
        <taxon>Chromadorea</taxon>
        <taxon>Rhabditida</taxon>
        <taxon>Rhabditina</taxon>
        <taxon>Rhabditomorpha</taxon>
        <taxon>Rhabditoidea</taxon>
        <taxon>Rhabditidae</taxon>
        <taxon>Peloderinae</taxon>
        <taxon>Caenorhabditis</taxon>
    </lineage>
</organism>
<dbReference type="OrthoDB" id="441660at2759"/>
<feature type="chain" id="PRO_5013559416" description="C-type lectin domain-containing protein" evidence="2">
    <location>
        <begin position="21"/>
        <end position="268"/>
    </location>
</feature>
<feature type="signal peptide" evidence="2">
    <location>
        <begin position="1"/>
        <end position="20"/>
    </location>
</feature>
<sequence>MITDIFSLLFGLFLIQSVKCQCQRQGDNYIGDLCYSIQNQKLNYQDAKNYCRGRSMNLGVLRTTLQANFLASQVRAQSGSNEAIFWTGLSRASVSSRFVWDDGTSMTWSNFDGNFPKDNLYVAESVINGKWRTLSGDSVLLFVCSYDPRNGTPGTDQPSTTAPFDSTTTGWFETTSMGSTISSSTGASTISQSTEGSTVTPTETIETSSPPFSTTTWPPLQSSTPTSTETMTPSNSPTPTSSSSSTYSTSYPESSSWGTSSTMYPTNW</sequence>
<evidence type="ECO:0000259" key="3">
    <source>
        <dbReference type="PROSITE" id="PS50041"/>
    </source>
</evidence>
<dbReference type="PROSITE" id="PS50041">
    <property type="entry name" value="C_TYPE_LECTIN_2"/>
    <property type="match status" value="1"/>
</dbReference>
<evidence type="ECO:0000313" key="4">
    <source>
        <dbReference type="EMBL" id="PIC37703.1"/>
    </source>
</evidence>
<comment type="caution">
    <text evidence="4">The sequence shown here is derived from an EMBL/GenBank/DDBJ whole genome shotgun (WGS) entry which is preliminary data.</text>
</comment>
<dbReference type="CDD" id="cd00037">
    <property type="entry name" value="CLECT"/>
    <property type="match status" value="1"/>
</dbReference>
<dbReference type="Pfam" id="PF00059">
    <property type="entry name" value="Lectin_C"/>
    <property type="match status" value="1"/>
</dbReference>
<protein>
    <recommendedName>
        <fullName evidence="3">C-type lectin domain-containing protein</fullName>
    </recommendedName>
</protein>
<dbReference type="PANTHER" id="PTHR23062">
    <property type="entry name" value="HYPOTHETICAL PROTEIN C.ELEGANS"/>
    <property type="match status" value="1"/>
</dbReference>
<proteinExistence type="predicted"/>